<keyword evidence="3" id="KW-1185">Reference proteome</keyword>
<feature type="transmembrane region" description="Helical" evidence="1">
    <location>
        <begin position="6"/>
        <end position="23"/>
    </location>
</feature>
<keyword evidence="1" id="KW-0472">Membrane</keyword>
<dbReference type="AlphaFoldDB" id="A0AAD5S8B4"/>
<organism evidence="2 3">
    <name type="scientific">Rhizophlyctis rosea</name>
    <dbReference type="NCBI Taxonomy" id="64517"/>
    <lineage>
        <taxon>Eukaryota</taxon>
        <taxon>Fungi</taxon>
        <taxon>Fungi incertae sedis</taxon>
        <taxon>Chytridiomycota</taxon>
        <taxon>Chytridiomycota incertae sedis</taxon>
        <taxon>Chytridiomycetes</taxon>
        <taxon>Rhizophlyctidales</taxon>
        <taxon>Rhizophlyctidaceae</taxon>
        <taxon>Rhizophlyctis</taxon>
    </lineage>
</organism>
<comment type="caution">
    <text evidence="2">The sequence shown here is derived from an EMBL/GenBank/DDBJ whole genome shotgun (WGS) entry which is preliminary data.</text>
</comment>
<accession>A0AAD5S8B4</accession>
<proteinExistence type="predicted"/>
<evidence type="ECO:0000313" key="2">
    <source>
        <dbReference type="EMBL" id="KAJ3047733.1"/>
    </source>
</evidence>
<evidence type="ECO:0000313" key="3">
    <source>
        <dbReference type="Proteomes" id="UP001212841"/>
    </source>
</evidence>
<name>A0AAD5S8B4_9FUNG</name>
<feature type="transmembrane region" description="Helical" evidence="1">
    <location>
        <begin position="30"/>
        <end position="47"/>
    </location>
</feature>
<reference evidence="2" key="1">
    <citation type="submission" date="2020-05" db="EMBL/GenBank/DDBJ databases">
        <title>Phylogenomic resolution of chytrid fungi.</title>
        <authorList>
            <person name="Stajich J.E."/>
            <person name="Amses K."/>
            <person name="Simmons R."/>
            <person name="Seto K."/>
            <person name="Myers J."/>
            <person name="Bonds A."/>
            <person name="Quandt C.A."/>
            <person name="Barry K."/>
            <person name="Liu P."/>
            <person name="Grigoriev I."/>
            <person name="Longcore J.E."/>
            <person name="James T.Y."/>
        </authorList>
    </citation>
    <scope>NUCLEOTIDE SEQUENCE</scope>
    <source>
        <strain evidence="2">JEL0318</strain>
    </source>
</reference>
<evidence type="ECO:0000256" key="1">
    <source>
        <dbReference type="SAM" id="Phobius"/>
    </source>
</evidence>
<keyword evidence="1" id="KW-1133">Transmembrane helix</keyword>
<dbReference type="EMBL" id="JADGJD010000908">
    <property type="protein sequence ID" value="KAJ3047733.1"/>
    <property type="molecule type" value="Genomic_DNA"/>
</dbReference>
<feature type="transmembrane region" description="Helical" evidence="1">
    <location>
        <begin position="53"/>
        <end position="78"/>
    </location>
</feature>
<sequence length="102" mass="11756">MLTLTPEVFLIFALQLLSCLILRYRAKHRLPYFIIILHAIAYFLSNFSFDDLLLFIVVARVLVATVTLSMIAQLVACVRSRHALCERREWYEKGRVGLEGKG</sequence>
<gene>
    <name evidence="2" type="ORF">HK097_011254</name>
</gene>
<protein>
    <submittedName>
        <fullName evidence="2">Uncharacterized protein</fullName>
    </submittedName>
</protein>
<dbReference type="Proteomes" id="UP001212841">
    <property type="component" value="Unassembled WGS sequence"/>
</dbReference>
<keyword evidence="1" id="KW-0812">Transmembrane</keyword>